<name>A4J7T3_DESRM</name>
<dbReference type="InterPro" id="IPR035240">
    <property type="entry name" value="SprT_Zn_ribbon"/>
</dbReference>
<dbReference type="EMBL" id="CP000612">
    <property type="protein sequence ID" value="ABO51136.1"/>
    <property type="molecule type" value="Genomic_DNA"/>
</dbReference>
<dbReference type="RefSeq" id="WP_011878934.1">
    <property type="nucleotide sequence ID" value="NC_009253.1"/>
</dbReference>
<accession>A4J7T3</accession>
<protein>
    <recommendedName>
        <fullName evidence="1">SprT-like domain-containing protein</fullName>
    </recommendedName>
</protein>
<dbReference type="HOGENOM" id="CLU_1432450_0_0_9"/>
<evidence type="ECO:0000259" key="1">
    <source>
        <dbReference type="SMART" id="SM00731"/>
    </source>
</evidence>
<evidence type="ECO:0000313" key="2">
    <source>
        <dbReference type="EMBL" id="ABO51136.1"/>
    </source>
</evidence>
<gene>
    <name evidence="2" type="ordered locus">Dred_2626</name>
</gene>
<dbReference type="Proteomes" id="UP000001556">
    <property type="component" value="Chromosome"/>
</dbReference>
<dbReference type="InterPro" id="IPR006640">
    <property type="entry name" value="SprT-like_domain"/>
</dbReference>
<dbReference type="AlphaFoldDB" id="A4J7T3"/>
<dbReference type="GO" id="GO:0006950">
    <property type="term" value="P:response to stress"/>
    <property type="evidence" value="ECO:0007669"/>
    <property type="project" value="UniProtKB-ARBA"/>
</dbReference>
<dbReference type="STRING" id="349161.Dred_2626"/>
<keyword evidence="3" id="KW-1185">Reference proteome</keyword>
<organism evidence="2 3">
    <name type="scientific">Desulforamulus reducens (strain ATCC BAA-1160 / DSM 100696 / MI-1)</name>
    <name type="common">Desulfotomaculum reducens</name>
    <dbReference type="NCBI Taxonomy" id="349161"/>
    <lineage>
        <taxon>Bacteria</taxon>
        <taxon>Bacillati</taxon>
        <taxon>Bacillota</taxon>
        <taxon>Clostridia</taxon>
        <taxon>Eubacteriales</taxon>
        <taxon>Peptococcaceae</taxon>
        <taxon>Desulforamulus</taxon>
    </lineage>
</organism>
<evidence type="ECO:0000313" key="3">
    <source>
        <dbReference type="Proteomes" id="UP000001556"/>
    </source>
</evidence>
<dbReference type="OrthoDB" id="9787302at2"/>
<dbReference type="Pfam" id="PF17283">
    <property type="entry name" value="Zn_ribbon_SprT"/>
    <property type="match status" value="1"/>
</dbReference>
<sequence length="189" mass="22149">MADVQLQAKEALKTLLTSDDKVIAMLYEKHQDFNQEYFEGELSFPLISFEKMNTKTLATYTAGKNRLRLENHIRFNIELINLNEDQEEAICEVLKHEMIHQWQDECLYTGEKKPKNWHNKDFKAKAEELGVLVQGTNCPIKMPEGNVKNHSYRYVCGCRDEQNKTLVIRTPFPLEAKCKRCGEEFKIFE</sequence>
<proteinExistence type="predicted"/>
<dbReference type="Pfam" id="PF10263">
    <property type="entry name" value="SprT-like"/>
    <property type="match status" value="1"/>
</dbReference>
<feature type="domain" description="SprT-like" evidence="1">
    <location>
        <begin position="24"/>
        <end position="188"/>
    </location>
</feature>
<reference evidence="2 3" key="1">
    <citation type="submission" date="2007-03" db="EMBL/GenBank/DDBJ databases">
        <title>Complete sequence of Desulfotomaculum reducens MI-1.</title>
        <authorList>
            <consortium name="US DOE Joint Genome Institute"/>
            <person name="Copeland A."/>
            <person name="Lucas S."/>
            <person name="Lapidus A."/>
            <person name="Barry K."/>
            <person name="Detter J.C."/>
            <person name="Glavina del Rio T."/>
            <person name="Hammon N."/>
            <person name="Israni S."/>
            <person name="Dalin E."/>
            <person name="Tice H."/>
            <person name="Pitluck S."/>
            <person name="Sims D."/>
            <person name="Brettin T."/>
            <person name="Bruce D."/>
            <person name="Han C."/>
            <person name="Tapia R."/>
            <person name="Schmutz J."/>
            <person name="Larimer F."/>
            <person name="Land M."/>
            <person name="Hauser L."/>
            <person name="Kyrpides N."/>
            <person name="Kim E."/>
            <person name="Tebo B.M."/>
            <person name="Richardson P."/>
        </authorList>
    </citation>
    <scope>NUCLEOTIDE SEQUENCE [LARGE SCALE GENOMIC DNA]</scope>
    <source>
        <strain evidence="2 3">MI-1</strain>
    </source>
</reference>
<dbReference type="KEGG" id="drm:Dred_2626"/>
<dbReference type="SMART" id="SM00731">
    <property type="entry name" value="SprT"/>
    <property type="match status" value="1"/>
</dbReference>